<gene>
    <name evidence="2" type="ORF">AC578_9619</name>
</gene>
<protein>
    <submittedName>
        <fullName evidence="2">Uncharacterized protein</fullName>
    </submittedName>
</protein>
<accession>A0A139H4F0</accession>
<keyword evidence="3" id="KW-1185">Reference proteome</keyword>
<organism evidence="2 3">
    <name type="scientific">Pseudocercospora eumusae</name>
    <dbReference type="NCBI Taxonomy" id="321146"/>
    <lineage>
        <taxon>Eukaryota</taxon>
        <taxon>Fungi</taxon>
        <taxon>Dikarya</taxon>
        <taxon>Ascomycota</taxon>
        <taxon>Pezizomycotina</taxon>
        <taxon>Dothideomycetes</taxon>
        <taxon>Dothideomycetidae</taxon>
        <taxon>Mycosphaerellales</taxon>
        <taxon>Mycosphaerellaceae</taxon>
        <taxon>Pseudocercospora</taxon>
    </lineage>
</organism>
<feature type="transmembrane region" description="Helical" evidence="1">
    <location>
        <begin position="256"/>
        <end position="278"/>
    </location>
</feature>
<reference evidence="2 3" key="1">
    <citation type="submission" date="2015-07" db="EMBL/GenBank/DDBJ databases">
        <title>Comparative genomics of the Sigatoka disease complex on banana suggests a link between parallel evolutionary changes in Pseudocercospora fijiensis and Pseudocercospora eumusae and increased virulence on the banana host.</title>
        <authorList>
            <person name="Chang T.-C."/>
            <person name="Salvucci A."/>
            <person name="Crous P.W."/>
            <person name="Stergiopoulos I."/>
        </authorList>
    </citation>
    <scope>NUCLEOTIDE SEQUENCE [LARGE SCALE GENOMIC DNA]</scope>
    <source>
        <strain evidence="2 3">CBS 114824</strain>
    </source>
</reference>
<evidence type="ECO:0000256" key="1">
    <source>
        <dbReference type="SAM" id="Phobius"/>
    </source>
</evidence>
<dbReference type="Pfam" id="PF14269">
    <property type="entry name" value="Arylsulfotran_2"/>
    <property type="match status" value="1"/>
</dbReference>
<dbReference type="Proteomes" id="UP000070133">
    <property type="component" value="Unassembled WGS sequence"/>
</dbReference>
<name>A0A139H4F0_9PEZI</name>
<dbReference type="Gene3D" id="3.40.50.300">
    <property type="entry name" value="P-loop containing nucleotide triphosphate hydrolases"/>
    <property type="match status" value="1"/>
</dbReference>
<dbReference type="OrthoDB" id="5427350at2759"/>
<sequence>MAFQPYTPKPITDIFTHDTDINRRECRRVVPMRVLALGLGRTGTASLRTALKQLGFDDCYHMMSASVENPPDCLMWSDALAAKYDGKGTFGREQWDQLFGHCQAVCDWPAVAFAKELIQAYPDAKVILTTRDVDSWHASTMKTVHWRATEPELKFVSKFDWGAGLYQPMLSKFWTEFWEGDFEKNGKRRFKEYYEEVRSLVPKENLLEYKMGEGWKPLADFLEVPVPEGKKFPRTNDTDGFVDRCRRRNRMQMMNVLFRATVVGGSLAAIVFSASVTIRRFFGSRATAQLNNDTSPTHQFKSRPDLHAPIINFTILKPDLVTPGYIFFAPFRNIDPGPYIYDNAGNLVWSGAGQSGPLTSHKPQVCHYKGEDHLCFFTGEQHQGFARGHGVIMDKHYRVVRTVEAQGAGASCDMHEFRLTPYTNGSTALVTVYQPRQYDLTTNPRYNLQGGMGWIVEGVFQEIDIETGRLIFEWRSLDHVDPSHAWTLPGSTDTSGSGLHEQEPWDYFHINSVDKNEEGDYLISARHTSAIYKVSGKDGRILWQLGGNSPDFEQTNFVFSYQHHARWISENGTHTVFSFYDNASNAYNGTGNFSHGWIIAIDHIAETATMIKEWGAPEAEGGLLSTSQGNMQMLPNGGCHIGWGEHAYFSEHTADGETVMYARVAERASNVMIYRSNKYNWTAEPLTNPALWTYSRTGEGLMGFWVSWNGATEVKSWRFYTAASPDGPWEFVSNVYKTGFETEHHIDRFAPWSYAEAADSKGRPLGRSVISRTFVPSDTMRVNCGDRGCRYASRVPPGYETPYDAKDETPVEFLSPHRGYNTSHYYQEVPKLAQNGSDSHEHDSEDSETRTLAVGAGLFLGATAVIIGFYFWRRGAFRRLQDRLTHSSIGSQLNLGRYSRIGQKDVEGFDSGHSTPAMS</sequence>
<dbReference type="PANTHER" id="PTHR35340:SF9">
    <property type="entry name" value="ASST-DOMAIN-CONTAINING PROTEIN"/>
    <property type="match status" value="1"/>
</dbReference>
<keyword evidence="1" id="KW-0812">Transmembrane</keyword>
<dbReference type="AlphaFoldDB" id="A0A139H4F0"/>
<dbReference type="InterPro" id="IPR053143">
    <property type="entry name" value="Arylsulfate_ST"/>
</dbReference>
<dbReference type="STRING" id="321146.A0A139H4F0"/>
<feature type="transmembrane region" description="Helical" evidence="1">
    <location>
        <begin position="852"/>
        <end position="872"/>
    </location>
</feature>
<evidence type="ECO:0000313" key="3">
    <source>
        <dbReference type="Proteomes" id="UP000070133"/>
    </source>
</evidence>
<dbReference type="PANTHER" id="PTHR35340">
    <property type="entry name" value="PQQ ENZYME REPEAT PROTEIN-RELATED"/>
    <property type="match status" value="1"/>
</dbReference>
<dbReference type="InterPro" id="IPR039535">
    <property type="entry name" value="ASST-like"/>
</dbReference>
<evidence type="ECO:0000313" key="2">
    <source>
        <dbReference type="EMBL" id="KXS97360.1"/>
    </source>
</evidence>
<dbReference type="EMBL" id="LFZN01000145">
    <property type="protein sequence ID" value="KXS97360.1"/>
    <property type="molecule type" value="Genomic_DNA"/>
</dbReference>
<keyword evidence="1" id="KW-1133">Transmembrane helix</keyword>
<dbReference type="Pfam" id="PF17784">
    <property type="entry name" value="Sulfotransfer_4"/>
    <property type="match status" value="1"/>
</dbReference>
<dbReference type="InterPro" id="IPR040632">
    <property type="entry name" value="Sulfotransfer_4"/>
</dbReference>
<keyword evidence="1" id="KW-0472">Membrane</keyword>
<proteinExistence type="predicted"/>
<dbReference type="InterPro" id="IPR027417">
    <property type="entry name" value="P-loop_NTPase"/>
</dbReference>
<comment type="caution">
    <text evidence="2">The sequence shown here is derived from an EMBL/GenBank/DDBJ whole genome shotgun (WGS) entry which is preliminary data.</text>
</comment>
<dbReference type="SUPFAM" id="SSF52540">
    <property type="entry name" value="P-loop containing nucleoside triphosphate hydrolases"/>
    <property type="match status" value="1"/>
</dbReference>